<comment type="caution">
    <text evidence="3">The sequence shown here is derived from an EMBL/GenBank/DDBJ whole genome shotgun (WGS) entry which is preliminary data.</text>
</comment>
<keyword evidence="4" id="KW-1185">Reference proteome</keyword>
<reference evidence="3" key="1">
    <citation type="journal article" date="2023" name="bioRxiv">
        <title>Scaffold-level genome assemblies of two parasitoid biocontrol wasps reveal the parthenogenesis mechanism and an associated novel virus.</title>
        <authorList>
            <person name="Inwood S."/>
            <person name="Skelly J."/>
            <person name="Guhlin J."/>
            <person name="Harrop T."/>
            <person name="Goldson S."/>
            <person name="Dearden P."/>
        </authorList>
    </citation>
    <scope>NUCLEOTIDE SEQUENCE</scope>
    <source>
        <strain evidence="3">Irish</strain>
        <tissue evidence="3">Whole body</tissue>
    </source>
</reference>
<feature type="chain" id="PRO_5041430713" evidence="2">
    <location>
        <begin position="20"/>
        <end position="233"/>
    </location>
</feature>
<sequence>MWLLIGVIITLLSTAASRTEPIDILQRDHHNEMLLSPESLSQSRDFSDLKELTAHLKQMELDNLKDQRQEWSNNEDKYDINSRKFIPIEDENIYDDLNDGQVDEPDEFELYQLTNFLSTLLKQPVWMTPLAVVEEPIDDTEDEIINEIDNRKLFKRSRYYRRYPLKRQNNRSRKGLEYESIYLCKPSREDVFKLLVALHDVRQGNKTRTVKFCKRERPINTVFTNIRFLGRRK</sequence>
<dbReference type="Proteomes" id="UP001168990">
    <property type="component" value="Unassembled WGS sequence"/>
</dbReference>
<accession>A0AA39KR96</accession>
<feature type="coiled-coil region" evidence="1">
    <location>
        <begin position="49"/>
        <end position="81"/>
    </location>
</feature>
<keyword evidence="1" id="KW-0175">Coiled coil</keyword>
<dbReference type="EMBL" id="JAQQBS010000003">
    <property type="protein sequence ID" value="KAK0170829.1"/>
    <property type="molecule type" value="Genomic_DNA"/>
</dbReference>
<protein>
    <submittedName>
        <fullName evidence="3">Uncharacterized protein</fullName>
    </submittedName>
</protein>
<feature type="signal peptide" evidence="2">
    <location>
        <begin position="1"/>
        <end position="19"/>
    </location>
</feature>
<reference evidence="3" key="2">
    <citation type="submission" date="2023-03" db="EMBL/GenBank/DDBJ databases">
        <authorList>
            <person name="Inwood S.N."/>
            <person name="Skelly J.G."/>
            <person name="Guhlin J."/>
            <person name="Harrop T.W.R."/>
            <person name="Goldson S.G."/>
            <person name="Dearden P.K."/>
        </authorList>
    </citation>
    <scope>NUCLEOTIDE SEQUENCE</scope>
    <source>
        <strain evidence="3">Irish</strain>
        <tissue evidence="3">Whole body</tissue>
    </source>
</reference>
<proteinExistence type="predicted"/>
<evidence type="ECO:0000256" key="1">
    <source>
        <dbReference type="SAM" id="Coils"/>
    </source>
</evidence>
<gene>
    <name evidence="3" type="ORF">PV328_008627</name>
</gene>
<evidence type="ECO:0000256" key="2">
    <source>
        <dbReference type="SAM" id="SignalP"/>
    </source>
</evidence>
<evidence type="ECO:0000313" key="3">
    <source>
        <dbReference type="EMBL" id="KAK0170829.1"/>
    </source>
</evidence>
<organism evidence="3 4">
    <name type="scientific">Microctonus aethiopoides</name>
    <dbReference type="NCBI Taxonomy" id="144406"/>
    <lineage>
        <taxon>Eukaryota</taxon>
        <taxon>Metazoa</taxon>
        <taxon>Ecdysozoa</taxon>
        <taxon>Arthropoda</taxon>
        <taxon>Hexapoda</taxon>
        <taxon>Insecta</taxon>
        <taxon>Pterygota</taxon>
        <taxon>Neoptera</taxon>
        <taxon>Endopterygota</taxon>
        <taxon>Hymenoptera</taxon>
        <taxon>Apocrita</taxon>
        <taxon>Ichneumonoidea</taxon>
        <taxon>Braconidae</taxon>
        <taxon>Euphorinae</taxon>
        <taxon>Microctonus</taxon>
    </lineage>
</organism>
<keyword evidence="2" id="KW-0732">Signal</keyword>
<name>A0AA39KR96_9HYME</name>
<dbReference type="AlphaFoldDB" id="A0AA39KR96"/>
<evidence type="ECO:0000313" key="4">
    <source>
        <dbReference type="Proteomes" id="UP001168990"/>
    </source>
</evidence>